<organism evidence="2 3">
    <name type="scientific">Ascochyta lentis</name>
    <dbReference type="NCBI Taxonomy" id="205686"/>
    <lineage>
        <taxon>Eukaryota</taxon>
        <taxon>Fungi</taxon>
        <taxon>Dikarya</taxon>
        <taxon>Ascomycota</taxon>
        <taxon>Pezizomycotina</taxon>
        <taxon>Dothideomycetes</taxon>
        <taxon>Pleosporomycetidae</taxon>
        <taxon>Pleosporales</taxon>
        <taxon>Pleosporineae</taxon>
        <taxon>Didymellaceae</taxon>
        <taxon>Ascochyta</taxon>
    </lineage>
</organism>
<reference evidence="2" key="1">
    <citation type="submission" date="2018-12" db="EMBL/GenBank/DDBJ databases">
        <authorList>
            <person name="Syme R.A."/>
            <person name="Farfan-Caceres L."/>
            <person name="Lichtenzveig J."/>
        </authorList>
    </citation>
    <scope>NUCLEOTIDE SEQUENCE</scope>
    <source>
        <strain evidence="2">Al4</strain>
    </source>
</reference>
<dbReference type="OrthoDB" id="3767651at2759"/>
<name>A0A8H7J9U1_9PLEO</name>
<accession>A0A8H7J9U1</accession>
<evidence type="ECO:0000256" key="1">
    <source>
        <dbReference type="SAM" id="SignalP"/>
    </source>
</evidence>
<keyword evidence="3" id="KW-1185">Reference proteome</keyword>
<proteinExistence type="predicted"/>
<evidence type="ECO:0000313" key="2">
    <source>
        <dbReference type="EMBL" id="KAF9699133.1"/>
    </source>
</evidence>
<protein>
    <recommendedName>
        <fullName evidence="4">Ricin B lectin domain-containing protein</fullName>
    </recommendedName>
</protein>
<keyword evidence="1" id="KW-0732">Signal</keyword>
<dbReference type="Proteomes" id="UP000651452">
    <property type="component" value="Unassembled WGS sequence"/>
</dbReference>
<gene>
    <name evidence="2" type="ORF">EKO04_002998</name>
</gene>
<evidence type="ECO:0000313" key="3">
    <source>
        <dbReference type="Proteomes" id="UP000651452"/>
    </source>
</evidence>
<comment type="caution">
    <text evidence="2">The sequence shown here is derived from an EMBL/GenBank/DDBJ whole genome shotgun (WGS) entry which is preliminary data.</text>
</comment>
<reference evidence="2" key="2">
    <citation type="submission" date="2020-09" db="EMBL/GenBank/DDBJ databases">
        <title>Reference genome assembly for Australian Ascochyta lentis isolate Al4.</title>
        <authorList>
            <person name="Lee R.C."/>
            <person name="Farfan-Caceres L.M."/>
            <person name="Debler J.W."/>
            <person name="Williams A.H."/>
            <person name="Henares B.M."/>
        </authorList>
    </citation>
    <scope>NUCLEOTIDE SEQUENCE</scope>
    <source>
        <strain evidence="2">Al4</strain>
    </source>
</reference>
<feature type="chain" id="PRO_5034731230" description="Ricin B lectin domain-containing protein" evidence="1">
    <location>
        <begin position="20"/>
        <end position="171"/>
    </location>
</feature>
<dbReference type="Gene3D" id="2.80.10.50">
    <property type="match status" value="1"/>
</dbReference>
<dbReference type="SUPFAM" id="SSF50370">
    <property type="entry name" value="Ricin B-like lectins"/>
    <property type="match status" value="1"/>
</dbReference>
<dbReference type="EMBL" id="RZGK01000005">
    <property type="protein sequence ID" value="KAF9699133.1"/>
    <property type="molecule type" value="Genomic_DNA"/>
</dbReference>
<dbReference type="AlphaFoldDB" id="A0A8H7J9U1"/>
<dbReference type="InterPro" id="IPR035992">
    <property type="entry name" value="Ricin_B-like_lectins"/>
</dbReference>
<sequence length="171" mass="18155">MFFSTVLAATLAIIPSALAQQFNGLYTIKGMDGTTVAYDAQSKAVSISNPPTRNSTFYITSGPSGYAFISGTQPLSVFSATGSYGSTNNIDNSQVSGLGFYSATGDRSQQAWKINSLGNGFYEIESVAFPGSVIDIRGDGSNTRQLLVYFRNGGNNQKFNITPYGIFSTAT</sequence>
<evidence type="ECO:0008006" key="4">
    <source>
        <dbReference type="Google" id="ProtNLM"/>
    </source>
</evidence>
<feature type="signal peptide" evidence="1">
    <location>
        <begin position="1"/>
        <end position="19"/>
    </location>
</feature>